<proteinExistence type="predicted"/>
<accession>A0AA88I3A2</accession>
<dbReference type="EMBL" id="JAVRJZ010000008">
    <property type="protein sequence ID" value="KAK2719334.1"/>
    <property type="molecule type" value="Genomic_DNA"/>
</dbReference>
<keyword evidence="2" id="KW-1185">Reference proteome</keyword>
<dbReference type="Gene3D" id="3.60.10.10">
    <property type="entry name" value="Endonuclease/exonuclease/phosphatase"/>
    <property type="match status" value="1"/>
</dbReference>
<dbReference type="InterPro" id="IPR036691">
    <property type="entry name" value="Endo/exonu/phosph_ase_sf"/>
</dbReference>
<evidence type="ECO:0000313" key="2">
    <source>
        <dbReference type="Proteomes" id="UP001187531"/>
    </source>
</evidence>
<evidence type="ECO:0000313" key="1">
    <source>
        <dbReference type="EMBL" id="KAK2719334.1"/>
    </source>
</evidence>
<gene>
    <name evidence="1" type="ORF">QYM36_004974</name>
</gene>
<name>A0AA88I3A2_ARTSF</name>
<evidence type="ECO:0008006" key="3">
    <source>
        <dbReference type="Google" id="ProtNLM"/>
    </source>
</evidence>
<comment type="caution">
    <text evidence="1">The sequence shown here is derived from an EMBL/GenBank/DDBJ whole genome shotgun (WGS) entry which is preliminary data.</text>
</comment>
<organism evidence="1 2">
    <name type="scientific">Artemia franciscana</name>
    <name type="common">Brine shrimp</name>
    <name type="synonym">Artemia sanfranciscana</name>
    <dbReference type="NCBI Taxonomy" id="6661"/>
    <lineage>
        <taxon>Eukaryota</taxon>
        <taxon>Metazoa</taxon>
        <taxon>Ecdysozoa</taxon>
        <taxon>Arthropoda</taxon>
        <taxon>Crustacea</taxon>
        <taxon>Branchiopoda</taxon>
        <taxon>Anostraca</taxon>
        <taxon>Artemiidae</taxon>
        <taxon>Artemia</taxon>
    </lineage>
</organism>
<dbReference type="Proteomes" id="UP001187531">
    <property type="component" value="Unassembled WGS sequence"/>
</dbReference>
<sequence>MAVGIGGPANVSLLSPYAPTSDTLDKTKNDFHTELQTLTLAIATRDYLIVAEDFNARVGPKDQTPSKVFGSFGLGQRCENGEKLVNYALLSQLTVSNTLSQHKPSHLLIC</sequence>
<dbReference type="AlphaFoldDB" id="A0AA88I3A2"/>
<protein>
    <recommendedName>
        <fullName evidence="3">Endonuclease/exonuclease/phosphatase domain-containing protein</fullName>
    </recommendedName>
</protein>
<reference evidence="1" key="1">
    <citation type="submission" date="2023-07" db="EMBL/GenBank/DDBJ databases">
        <title>Chromosome-level genome assembly of Artemia franciscana.</title>
        <authorList>
            <person name="Jo E."/>
        </authorList>
    </citation>
    <scope>NUCLEOTIDE SEQUENCE</scope>
    <source>
        <tissue evidence="1">Whole body</tissue>
    </source>
</reference>